<gene>
    <name evidence="2" type="ORF">HDF14_001149</name>
</gene>
<evidence type="ECO:0000313" key="3">
    <source>
        <dbReference type="Proteomes" id="UP000535182"/>
    </source>
</evidence>
<name>A0A9X0QC54_9BACT</name>
<dbReference type="RefSeq" id="WP_183974303.1">
    <property type="nucleotide sequence ID" value="NZ_JACHEB010000002.1"/>
</dbReference>
<dbReference type="EMBL" id="JACHEB010000002">
    <property type="protein sequence ID" value="MBB5327544.1"/>
    <property type="molecule type" value="Genomic_DNA"/>
</dbReference>
<dbReference type="Proteomes" id="UP000535182">
    <property type="component" value="Unassembled WGS sequence"/>
</dbReference>
<proteinExistence type="predicted"/>
<keyword evidence="1" id="KW-0812">Transmembrane</keyword>
<evidence type="ECO:0000256" key="1">
    <source>
        <dbReference type="SAM" id="Phobius"/>
    </source>
</evidence>
<keyword evidence="1" id="KW-0472">Membrane</keyword>
<sequence>MVRFFSSQSFLAIYSGCLTVVFAVTVLAGFARPWSGNASFDQITVRRMNVVEPDGTVRLVISDKAEFPGLYLHGKEIKRADRQDSAGMLFVNDEGTEDGGLIYGASKDAGNGPSSFSHLSFDQYDQDQTLVLGASLEDGKKASGVTVNDVGAYVITPEFIADAERVKAMPNGAERSAAWAKLNVKYPSAAERGFFGRQKDDSVRVSLRDTAGHVRAVLMVKADGEPALDFLDGAGKVTREISGNK</sequence>
<keyword evidence="1" id="KW-1133">Transmembrane helix</keyword>
<evidence type="ECO:0000313" key="2">
    <source>
        <dbReference type="EMBL" id="MBB5327544.1"/>
    </source>
</evidence>
<dbReference type="AlphaFoldDB" id="A0A9X0QC54"/>
<reference evidence="2 3" key="1">
    <citation type="submission" date="2020-08" db="EMBL/GenBank/DDBJ databases">
        <title>Genomic Encyclopedia of Type Strains, Phase IV (KMG-V): Genome sequencing to study the core and pangenomes of soil and plant-associated prokaryotes.</title>
        <authorList>
            <person name="Whitman W."/>
        </authorList>
    </citation>
    <scope>NUCLEOTIDE SEQUENCE [LARGE SCALE GENOMIC DNA]</scope>
    <source>
        <strain evidence="2 3">X5P2</strain>
    </source>
</reference>
<comment type="caution">
    <text evidence="2">The sequence shown here is derived from an EMBL/GenBank/DDBJ whole genome shotgun (WGS) entry which is preliminary data.</text>
</comment>
<organism evidence="2 3">
    <name type="scientific">Tunturiibacter gelidiferens</name>
    <dbReference type="NCBI Taxonomy" id="3069689"/>
    <lineage>
        <taxon>Bacteria</taxon>
        <taxon>Pseudomonadati</taxon>
        <taxon>Acidobacteriota</taxon>
        <taxon>Terriglobia</taxon>
        <taxon>Terriglobales</taxon>
        <taxon>Acidobacteriaceae</taxon>
        <taxon>Tunturiibacter</taxon>
    </lineage>
</organism>
<keyword evidence="3" id="KW-1185">Reference proteome</keyword>
<feature type="transmembrane region" description="Helical" evidence="1">
    <location>
        <begin position="12"/>
        <end position="31"/>
    </location>
</feature>
<accession>A0A9X0QC54</accession>
<protein>
    <submittedName>
        <fullName evidence="2">Uncharacterized protein</fullName>
    </submittedName>
</protein>